<evidence type="ECO:0000256" key="15">
    <source>
        <dbReference type="SAM" id="MobiDB-lite"/>
    </source>
</evidence>
<keyword evidence="8 14" id="KW-0805">Transcription regulation</keyword>
<dbReference type="InterPro" id="IPR001723">
    <property type="entry name" value="Nuclear_hrmn_rcpt"/>
</dbReference>
<dbReference type="SMART" id="SM00430">
    <property type="entry name" value="HOLI"/>
    <property type="match status" value="1"/>
</dbReference>
<evidence type="ECO:0000259" key="16">
    <source>
        <dbReference type="PROSITE" id="PS51030"/>
    </source>
</evidence>
<evidence type="ECO:0000313" key="18">
    <source>
        <dbReference type="EMBL" id="TSK19979.1"/>
    </source>
</evidence>
<dbReference type="FunFam" id="3.30.50.10:FF:000017">
    <property type="entry name" value="Oxysterols receptor LXR-alpha isoform 1"/>
    <property type="match status" value="1"/>
</dbReference>
<proteinExistence type="inferred from homology"/>
<evidence type="ECO:0000313" key="19">
    <source>
        <dbReference type="Proteomes" id="UP000319801"/>
    </source>
</evidence>
<dbReference type="CDD" id="cd06954">
    <property type="entry name" value="NR_LBD_LXR"/>
    <property type="match status" value="1"/>
</dbReference>
<dbReference type="PROSITE" id="PS51030">
    <property type="entry name" value="NUCLEAR_REC_DBD_2"/>
    <property type="match status" value="1"/>
</dbReference>
<dbReference type="PRINTS" id="PR00398">
    <property type="entry name" value="STRDHORMONER"/>
</dbReference>
<sequence>MLGNEVCSVCGDKASGFHYNVLSCEGCKGFFRRSVIKGAQYVCKNSGRCEMDMYMRRKCQQCRLRKCREAGMLEQCVLSEEQIRLKKMKRQHEEEASRSSTVAAPSPAADVPPLAPEQQEMIEKLVAMQKQSNKRSFIDRRKVTPWPQSQDPMNREVRQQRFAHFTELAIMSVQEIVDFAKQLPGFLELTREDQIALLKTSTIEIMLLETSRRYNPAIESITFLTPDFSYNKDDFAKAGLQIEFINPIFEFSKGMNDLHLDEAEYALLIAINIFSADRPNVQDHDLVEKLQQPYVDALHSYIRIKRPNDHLMFPRMLMKLVSLRTLSSVHSEQVFALRLQDKKLPPLLSEIWDVHE</sequence>
<dbReference type="InterPro" id="IPR035500">
    <property type="entry name" value="NHR-like_dom_sf"/>
</dbReference>
<dbReference type="GO" id="GO:0000122">
    <property type="term" value="P:negative regulation of transcription by RNA polymerase II"/>
    <property type="evidence" value="ECO:0007669"/>
    <property type="project" value="TreeGrafter"/>
</dbReference>
<dbReference type="PROSITE" id="PS00031">
    <property type="entry name" value="NUCLEAR_REC_DBD_1"/>
    <property type="match status" value="1"/>
</dbReference>
<keyword evidence="7" id="KW-0832">Ubl conjugation</keyword>
<comment type="subcellular location">
    <subcellularLocation>
        <location evidence="2">Cytoplasm</location>
    </subcellularLocation>
    <subcellularLocation>
        <location evidence="1 14">Nucleus</location>
    </subcellularLocation>
</comment>
<keyword evidence="5 14" id="KW-0863">Zinc-finger</keyword>
<dbReference type="PANTHER" id="PTHR24082:SF509">
    <property type="entry name" value="NUCLEAR RECEPTOR SUBFAMILY 1, GROUP H, MEMBER 3"/>
    <property type="match status" value="1"/>
</dbReference>
<keyword evidence="13 14" id="KW-0539">Nucleus</keyword>
<dbReference type="GO" id="GO:0090575">
    <property type="term" value="C:RNA polymerase II transcription regulator complex"/>
    <property type="evidence" value="ECO:0007669"/>
    <property type="project" value="TreeGrafter"/>
</dbReference>
<keyword evidence="12 14" id="KW-0675">Receptor</keyword>
<dbReference type="GO" id="GO:0006629">
    <property type="term" value="P:lipid metabolic process"/>
    <property type="evidence" value="ECO:0007669"/>
    <property type="project" value="InterPro"/>
</dbReference>
<evidence type="ECO:0000256" key="7">
    <source>
        <dbReference type="ARBA" id="ARBA00022843"/>
    </source>
</evidence>
<feature type="region of interest" description="Disordered" evidence="15">
    <location>
        <begin position="88"/>
        <end position="112"/>
    </location>
</feature>
<evidence type="ECO:0000256" key="6">
    <source>
        <dbReference type="ARBA" id="ARBA00022833"/>
    </source>
</evidence>
<organism evidence="18 19">
    <name type="scientific">Bagarius yarrelli</name>
    <name type="common">Goonch</name>
    <name type="synonym">Bagrus yarrelli</name>
    <dbReference type="NCBI Taxonomy" id="175774"/>
    <lineage>
        <taxon>Eukaryota</taxon>
        <taxon>Metazoa</taxon>
        <taxon>Chordata</taxon>
        <taxon>Craniata</taxon>
        <taxon>Vertebrata</taxon>
        <taxon>Euteleostomi</taxon>
        <taxon>Actinopterygii</taxon>
        <taxon>Neopterygii</taxon>
        <taxon>Teleostei</taxon>
        <taxon>Ostariophysi</taxon>
        <taxon>Siluriformes</taxon>
        <taxon>Sisoridae</taxon>
        <taxon>Sisorinae</taxon>
        <taxon>Bagarius</taxon>
    </lineage>
</organism>
<dbReference type="GO" id="GO:0005737">
    <property type="term" value="C:cytoplasm"/>
    <property type="evidence" value="ECO:0007669"/>
    <property type="project" value="UniProtKB-SubCell"/>
</dbReference>
<dbReference type="PRINTS" id="PR02034">
    <property type="entry name" value="LIVERXRECPTR"/>
</dbReference>
<feature type="compositionally biased region" description="Low complexity" evidence="15">
    <location>
        <begin position="98"/>
        <end position="112"/>
    </location>
</feature>
<dbReference type="FunFam" id="1.10.565.10:FF:000014">
    <property type="entry name" value="Oxysterols receptor LXR-alpha isoform 1"/>
    <property type="match status" value="1"/>
</dbReference>
<comment type="caution">
    <text evidence="18">The sequence shown here is derived from an EMBL/GenBank/DDBJ whole genome shotgun (WGS) entry which is preliminary data.</text>
</comment>
<evidence type="ECO:0000256" key="1">
    <source>
        <dbReference type="ARBA" id="ARBA00004123"/>
    </source>
</evidence>
<feature type="domain" description="Nuclear receptor" evidence="16">
    <location>
        <begin position="4"/>
        <end position="79"/>
    </location>
</feature>
<dbReference type="OrthoDB" id="5837785at2759"/>
<feature type="domain" description="NR LBD" evidence="17">
    <location>
        <begin position="117"/>
        <end position="356"/>
    </location>
</feature>
<keyword evidence="11 14" id="KW-0804">Transcription</keyword>
<evidence type="ECO:0000259" key="17">
    <source>
        <dbReference type="PROSITE" id="PS51843"/>
    </source>
</evidence>
<dbReference type="InterPro" id="IPR013088">
    <property type="entry name" value="Znf_NHR/GATA"/>
</dbReference>
<dbReference type="GO" id="GO:0008270">
    <property type="term" value="F:zinc ion binding"/>
    <property type="evidence" value="ECO:0007669"/>
    <property type="project" value="UniProtKB-KW"/>
</dbReference>
<keyword evidence="6 14" id="KW-0862">Zinc</keyword>
<keyword evidence="19" id="KW-1185">Reference proteome</keyword>
<dbReference type="SUPFAM" id="SSF48508">
    <property type="entry name" value="Nuclear receptor ligand-binding domain"/>
    <property type="match status" value="1"/>
</dbReference>
<dbReference type="Proteomes" id="UP000319801">
    <property type="component" value="Unassembled WGS sequence"/>
</dbReference>
<dbReference type="AlphaFoldDB" id="A0A556TLE6"/>
<dbReference type="EMBL" id="VCAZ01000005">
    <property type="protein sequence ID" value="TSK19979.1"/>
    <property type="molecule type" value="Genomic_DNA"/>
</dbReference>
<dbReference type="PROSITE" id="PS51843">
    <property type="entry name" value="NR_LBD"/>
    <property type="match status" value="1"/>
</dbReference>
<evidence type="ECO:0000256" key="2">
    <source>
        <dbReference type="ARBA" id="ARBA00004496"/>
    </source>
</evidence>
<evidence type="ECO:0000256" key="10">
    <source>
        <dbReference type="ARBA" id="ARBA00023159"/>
    </source>
</evidence>
<protein>
    <submittedName>
        <fullName evidence="18">Oxysterols receptor LXR-alpha</fullName>
    </submittedName>
</protein>
<dbReference type="InterPro" id="IPR001628">
    <property type="entry name" value="Znf_hrmn_rcpt"/>
</dbReference>
<accession>A0A556TLE6</accession>
<dbReference type="Pfam" id="PF00104">
    <property type="entry name" value="Hormone_recep"/>
    <property type="match status" value="1"/>
</dbReference>
<dbReference type="SUPFAM" id="SSF57716">
    <property type="entry name" value="Glucocorticoid receptor-like (DNA-binding domain)"/>
    <property type="match status" value="1"/>
</dbReference>
<dbReference type="InterPro" id="IPR023257">
    <property type="entry name" value="Liver_X_rcpt"/>
</dbReference>
<evidence type="ECO:0000256" key="13">
    <source>
        <dbReference type="ARBA" id="ARBA00023242"/>
    </source>
</evidence>
<keyword evidence="9 14" id="KW-0238">DNA-binding</keyword>
<dbReference type="GO" id="GO:0045944">
    <property type="term" value="P:positive regulation of transcription by RNA polymerase II"/>
    <property type="evidence" value="ECO:0007669"/>
    <property type="project" value="TreeGrafter"/>
</dbReference>
<evidence type="ECO:0000256" key="4">
    <source>
        <dbReference type="ARBA" id="ARBA00022723"/>
    </source>
</evidence>
<dbReference type="Gene3D" id="3.30.50.10">
    <property type="entry name" value="Erythroid Transcription Factor GATA-1, subunit A"/>
    <property type="match status" value="1"/>
</dbReference>
<name>A0A556TLE6_BAGYA</name>
<dbReference type="GO" id="GO:0000978">
    <property type="term" value="F:RNA polymerase II cis-regulatory region sequence-specific DNA binding"/>
    <property type="evidence" value="ECO:0007669"/>
    <property type="project" value="TreeGrafter"/>
</dbReference>
<reference evidence="18 19" key="1">
    <citation type="journal article" date="2019" name="Genome Biol. Evol.">
        <title>Whole-Genome Sequencing of the Giant Devil Catfish, Bagarius yarrelli.</title>
        <authorList>
            <person name="Jiang W."/>
            <person name="Lv Y."/>
            <person name="Cheng L."/>
            <person name="Yang K."/>
            <person name="Chao B."/>
            <person name="Wang X."/>
            <person name="Li Y."/>
            <person name="Pan X."/>
            <person name="You X."/>
            <person name="Zhang Y."/>
            <person name="Yang J."/>
            <person name="Li J."/>
            <person name="Zhang X."/>
            <person name="Liu S."/>
            <person name="Sun C."/>
            <person name="Yang J."/>
            <person name="Shi Q."/>
        </authorList>
    </citation>
    <scope>NUCLEOTIDE SEQUENCE [LARGE SCALE GENOMIC DNA]</scope>
    <source>
        <strain evidence="18">JWS20170419001</strain>
        <tissue evidence="18">Muscle</tissue>
    </source>
</reference>
<evidence type="ECO:0000256" key="14">
    <source>
        <dbReference type="RuleBase" id="RU004334"/>
    </source>
</evidence>
<dbReference type="GO" id="GO:0004879">
    <property type="term" value="F:nuclear receptor activity"/>
    <property type="evidence" value="ECO:0007669"/>
    <property type="project" value="InterPro"/>
</dbReference>
<dbReference type="InterPro" id="IPR050234">
    <property type="entry name" value="Nuclear_hormone_rcpt_NR1"/>
</dbReference>
<evidence type="ECO:0000256" key="12">
    <source>
        <dbReference type="ARBA" id="ARBA00023170"/>
    </source>
</evidence>
<evidence type="ECO:0000256" key="5">
    <source>
        <dbReference type="ARBA" id="ARBA00022771"/>
    </source>
</evidence>
<keyword evidence="10" id="KW-0010">Activator</keyword>
<dbReference type="PANTHER" id="PTHR24082">
    <property type="entry name" value="NUCLEAR HORMONE RECEPTOR"/>
    <property type="match status" value="1"/>
</dbReference>
<dbReference type="Pfam" id="PF00105">
    <property type="entry name" value="zf-C4"/>
    <property type="match status" value="1"/>
</dbReference>
<dbReference type="SMART" id="SM00399">
    <property type="entry name" value="ZnF_C4"/>
    <property type="match status" value="1"/>
</dbReference>
<dbReference type="GO" id="GO:0030154">
    <property type="term" value="P:cell differentiation"/>
    <property type="evidence" value="ECO:0007669"/>
    <property type="project" value="TreeGrafter"/>
</dbReference>
<evidence type="ECO:0000256" key="9">
    <source>
        <dbReference type="ARBA" id="ARBA00023125"/>
    </source>
</evidence>
<comment type="similarity">
    <text evidence="3">Belongs to the nuclear hormone receptor family. NR1 subfamily.</text>
</comment>
<keyword evidence="4 14" id="KW-0479">Metal-binding</keyword>
<evidence type="ECO:0000256" key="3">
    <source>
        <dbReference type="ARBA" id="ARBA00008092"/>
    </source>
</evidence>
<dbReference type="InterPro" id="IPR000536">
    <property type="entry name" value="Nucl_hrmn_rcpt_lig-bd"/>
</dbReference>
<evidence type="ECO:0000256" key="8">
    <source>
        <dbReference type="ARBA" id="ARBA00023015"/>
    </source>
</evidence>
<evidence type="ECO:0000256" key="11">
    <source>
        <dbReference type="ARBA" id="ARBA00023163"/>
    </source>
</evidence>
<dbReference type="PRINTS" id="PR00047">
    <property type="entry name" value="STROIDFINGER"/>
</dbReference>
<dbReference type="Gene3D" id="1.10.565.10">
    <property type="entry name" value="Retinoid X Receptor"/>
    <property type="match status" value="1"/>
</dbReference>
<gene>
    <name evidence="18" type="ORF">Baya_1527</name>
</gene>